<dbReference type="InterPro" id="IPR029069">
    <property type="entry name" value="HotDog_dom_sf"/>
</dbReference>
<keyword evidence="2" id="KW-0444">Lipid biosynthesis</keyword>
<dbReference type="STRING" id="766136.BHF68_02510"/>
<evidence type="ECO:0000256" key="7">
    <source>
        <dbReference type="ARBA" id="ARBA00023160"/>
    </source>
</evidence>
<dbReference type="GO" id="GO:0003677">
    <property type="term" value="F:DNA binding"/>
    <property type="evidence" value="ECO:0007669"/>
    <property type="project" value="UniProtKB-KW"/>
</dbReference>
<proteinExistence type="predicted"/>
<protein>
    <submittedName>
        <fullName evidence="10">Fatty acid biosynthesis transcriptional regulator</fullName>
    </submittedName>
</protein>
<sequence length="188" mass="21289">MRLSKKERHLLLRKKLEEIPFLTDEDLAEELSVSIPTIRLDRLELGIPELRGRIKTVAEANLQKVKSLHINEVIGDVLDLQLNTSGISIFEIQRQHIFQKTRIARGHYLFAQANSLAVAVIDSEVVLTATANIRFLRPVFLGEKCVAKAYVVEEVNTKGVFVIKVDTFVQNEQVFSGEFKVAKYTDGK</sequence>
<keyword evidence="8" id="KW-0804">Transcription</keyword>
<keyword evidence="7" id="KW-0275">Fatty acid biosynthesis</keyword>
<evidence type="ECO:0000256" key="4">
    <source>
        <dbReference type="ARBA" id="ARBA00023015"/>
    </source>
</evidence>
<dbReference type="Proteomes" id="UP000094296">
    <property type="component" value="Unassembled WGS sequence"/>
</dbReference>
<reference evidence="10 11" key="1">
    <citation type="submission" date="2016-09" db="EMBL/GenBank/DDBJ databases">
        <title>Draft genome sequence for the type strain of Desulfuribacillus alkaliarsenatis AHT28, an obligately anaerobic, sulfidogenic bacterium isolated from Russian soda lake sediments.</title>
        <authorList>
            <person name="Abin C.A."/>
            <person name="Hollibaugh J.T."/>
        </authorList>
    </citation>
    <scope>NUCLEOTIDE SEQUENCE [LARGE SCALE GENOMIC DNA]</scope>
    <source>
        <strain evidence="10 11">AHT28</strain>
    </source>
</reference>
<name>A0A1E5G631_9FIRM</name>
<dbReference type="Gene3D" id="1.10.10.10">
    <property type="entry name" value="Winged helix-like DNA-binding domain superfamily/Winged helix DNA-binding domain"/>
    <property type="match status" value="1"/>
</dbReference>
<dbReference type="InterPro" id="IPR036388">
    <property type="entry name" value="WH-like_DNA-bd_sf"/>
</dbReference>
<keyword evidence="5" id="KW-0443">Lipid metabolism</keyword>
<keyword evidence="6" id="KW-0238">DNA-binding</keyword>
<evidence type="ECO:0000256" key="3">
    <source>
        <dbReference type="ARBA" id="ARBA00022832"/>
    </source>
</evidence>
<dbReference type="OrthoDB" id="1706183at2"/>
<organism evidence="10 11">
    <name type="scientific">Desulfuribacillus alkaliarsenatis</name>
    <dbReference type="NCBI Taxonomy" id="766136"/>
    <lineage>
        <taxon>Bacteria</taxon>
        <taxon>Bacillati</taxon>
        <taxon>Bacillota</taxon>
        <taxon>Desulfuribacillia</taxon>
        <taxon>Desulfuribacillales</taxon>
        <taxon>Desulfuribacillaceae</taxon>
        <taxon>Desulfuribacillus</taxon>
    </lineage>
</organism>
<dbReference type="PIRSF" id="PIRSF037733">
    <property type="entry name" value="Transcription_factor_FapR"/>
    <property type="match status" value="1"/>
</dbReference>
<evidence type="ECO:0000313" key="10">
    <source>
        <dbReference type="EMBL" id="OEF98555.1"/>
    </source>
</evidence>
<comment type="caution">
    <text evidence="10">The sequence shown here is derived from an EMBL/GenBank/DDBJ whole genome shotgun (WGS) entry which is preliminary data.</text>
</comment>
<gene>
    <name evidence="10" type="ORF">BHF68_02510</name>
</gene>
<evidence type="ECO:0000256" key="1">
    <source>
        <dbReference type="ARBA" id="ARBA00022491"/>
    </source>
</evidence>
<dbReference type="InterPro" id="IPR006683">
    <property type="entry name" value="Thioestr_dom"/>
</dbReference>
<evidence type="ECO:0000256" key="5">
    <source>
        <dbReference type="ARBA" id="ARBA00023098"/>
    </source>
</evidence>
<dbReference type="GO" id="GO:0003700">
    <property type="term" value="F:DNA-binding transcription factor activity"/>
    <property type="evidence" value="ECO:0007669"/>
    <property type="project" value="InterPro"/>
</dbReference>
<dbReference type="Pfam" id="PF03061">
    <property type="entry name" value="4HBT"/>
    <property type="match status" value="1"/>
</dbReference>
<evidence type="ECO:0000256" key="8">
    <source>
        <dbReference type="ARBA" id="ARBA00023163"/>
    </source>
</evidence>
<feature type="domain" description="Thioesterase" evidence="9">
    <location>
        <begin position="105"/>
        <end position="165"/>
    </location>
</feature>
<evidence type="ECO:0000313" key="11">
    <source>
        <dbReference type="Proteomes" id="UP000094296"/>
    </source>
</evidence>
<dbReference type="GO" id="GO:0006633">
    <property type="term" value="P:fatty acid biosynthetic process"/>
    <property type="evidence" value="ECO:0007669"/>
    <property type="project" value="UniProtKB-KW"/>
</dbReference>
<dbReference type="RefSeq" id="WP_069642047.1">
    <property type="nucleotide sequence ID" value="NZ_MIJE01000001.1"/>
</dbReference>
<evidence type="ECO:0000256" key="6">
    <source>
        <dbReference type="ARBA" id="ARBA00023125"/>
    </source>
</evidence>
<dbReference type="AlphaFoldDB" id="A0A1E5G631"/>
<dbReference type="GO" id="GO:0045717">
    <property type="term" value="P:negative regulation of fatty acid biosynthetic process"/>
    <property type="evidence" value="ECO:0007669"/>
    <property type="project" value="InterPro"/>
</dbReference>
<dbReference type="NCBIfam" id="NF003359">
    <property type="entry name" value="PRK04424.1"/>
    <property type="match status" value="1"/>
</dbReference>
<keyword evidence="3" id="KW-0276">Fatty acid metabolism</keyword>
<keyword evidence="11" id="KW-1185">Reference proteome</keyword>
<dbReference type="EMBL" id="MIJE01000001">
    <property type="protein sequence ID" value="OEF98555.1"/>
    <property type="molecule type" value="Genomic_DNA"/>
</dbReference>
<accession>A0A1E5G631</accession>
<dbReference type="GO" id="GO:0045892">
    <property type="term" value="P:negative regulation of DNA-templated transcription"/>
    <property type="evidence" value="ECO:0007669"/>
    <property type="project" value="InterPro"/>
</dbReference>
<keyword evidence="4" id="KW-0805">Transcription regulation</keyword>
<dbReference type="SUPFAM" id="SSF54637">
    <property type="entry name" value="Thioesterase/thiol ester dehydrase-isomerase"/>
    <property type="match status" value="1"/>
</dbReference>
<keyword evidence="1" id="KW-0678">Repressor</keyword>
<dbReference type="InterPro" id="IPR017275">
    <property type="entry name" value="Transcription_factor_FapR"/>
</dbReference>
<evidence type="ECO:0000259" key="9">
    <source>
        <dbReference type="Pfam" id="PF03061"/>
    </source>
</evidence>
<dbReference type="Gene3D" id="3.10.129.10">
    <property type="entry name" value="Hotdog Thioesterase"/>
    <property type="match status" value="1"/>
</dbReference>
<evidence type="ECO:0000256" key="2">
    <source>
        <dbReference type="ARBA" id="ARBA00022516"/>
    </source>
</evidence>